<dbReference type="Proteomes" id="UP001607303">
    <property type="component" value="Unassembled WGS sequence"/>
</dbReference>
<gene>
    <name evidence="1" type="ORF">V1477_007011</name>
</gene>
<dbReference type="EMBL" id="JAYRBN010000050">
    <property type="protein sequence ID" value="KAL2744469.1"/>
    <property type="molecule type" value="Genomic_DNA"/>
</dbReference>
<name>A0ABD2CHW0_VESMC</name>
<sequence>MVSGGTLPLVRNGLTMNVLILPRNSTSTHRSIHNNKITIYAISLVLDFDFALLEDADRLFP</sequence>
<proteinExistence type="predicted"/>
<organism evidence="1 2">
    <name type="scientific">Vespula maculifrons</name>
    <name type="common">Eastern yellow jacket</name>
    <name type="synonym">Wasp</name>
    <dbReference type="NCBI Taxonomy" id="7453"/>
    <lineage>
        <taxon>Eukaryota</taxon>
        <taxon>Metazoa</taxon>
        <taxon>Ecdysozoa</taxon>
        <taxon>Arthropoda</taxon>
        <taxon>Hexapoda</taxon>
        <taxon>Insecta</taxon>
        <taxon>Pterygota</taxon>
        <taxon>Neoptera</taxon>
        <taxon>Endopterygota</taxon>
        <taxon>Hymenoptera</taxon>
        <taxon>Apocrita</taxon>
        <taxon>Aculeata</taxon>
        <taxon>Vespoidea</taxon>
        <taxon>Vespidae</taxon>
        <taxon>Vespinae</taxon>
        <taxon>Vespula</taxon>
    </lineage>
</organism>
<comment type="caution">
    <text evidence="1">The sequence shown here is derived from an EMBL/GenBank/DDBJ whole genome shotgun (WGS) entry which is preliminary data.</text>
</comment>
<dbReference type="AlphaFoldDB" id="A0ABD2CHW0"/>
<keyword evidence="2" id="KW-1185">Reference proteome</keyword>
<evidence type="ECO:0000313" key="2">
    <source>
        <dbReference type="Proteomes" id="UP001607303"/>
    </source>
</evidence>
<reference evidence="1 2" key="1">
    <citation type="journal article" date="2024" name="Ann. Entomol. Soc. Am.">
        <title>Genomic analyses of the southern and eastern yellowjacket wasps (Hymenoptera: Vespidae) reveal evolutionary signatures of social life.</title>
        <authorList>
            <person name="Catto M.A."/>
            <person name="Caine P.B."/>
            <person name="Orr S.E."/>
            <person name="Hunt B.G."/>
            <person name="Goodisman M.A.D."/>
        </authorList>
    </citation>
    <scope>NUCLEOTIDE SEQUENCE [LARGE SCALE GENOMIC DNA]</scope>
    <source>
        <strain evidence="1">232</strain>
        <tissue evidence="1">Head and thorax</tissue>
    </source>
</reference>
<evidence type="ECO:0000313" key="1">
    <source>
        <dbReference type="EMBL" id="KAL2744469.1"/>
    </source>
</evidence>
<protein>
    <submittedName>
        <fullName evidence="1">Uncharacterized protein</fullName>
    </submittedName>
</protein>
<accession>A0ABD2CHW0</accession>